<dbReference type="SMART" id="SM00791">
    <property type="entry name" value="Agglutinin"/>
    <property type="match status" value="1"/>
</dbReference>
<dbReference type="InterPro" id="IPR036242">
    <property type="entry name" value="Agglutinin_dom_sf"/>
</dbReference>
<feature type="domain" description="Agglutinin" evidence="1">
    <location>
        <begin position="253"/>
        <end position="363"/>
    </location>
</feature>
<dbReference type="PANTHER" id="PTHR39244">
    <property type="entry name" value="NATTERIN-4"/>
    <property type="match status" value="1"/>
</dbReference>
<dbReference type="InterPro" id="IPR053237">
    <property type="entry name" value="Natterin_C"/>
</dbReference>
<evidence type="ECO:0000313" key="3">
    <source>
        <dbReference type="Proteomes" id="UP001417504"/>
    </source>
</evidence>
<dbReference type="EMBL" id="JBBNAE010000006">
    <property type="protein sequence ID" value="KAK9117089.1"/>
    <property type="molecule type" value="Genomic_DNA"/>
</dbReference>
<gene>
    <name evidence="2" type="ORF">Sjap_016036</name>
</gene>
<dbReference type="InterPro" id="IPR008998">
    <property type="entry name" value="Agglutinin"/>
</dbReference>
<organism evidence="2 3">
    <name type="scientific">Stephania japonica</name>
    <dbReference type="NCBI Taxonomy" id="461633"/>
    <lineage>
        <taxon>Eukaryota</taxon>
        <taxon>Viridiplantae</taxon>
        <taxon>Streptophyta</taxon>
        <taxon>Embryophyta</taxon>
        <taxon>Tracheophyta</taxon>
        <taxon>Spermatophyta</taxon>
        <taxon>Magnoliopsida</taxon>
        <taxon>Ranunculales</taxon>
        <taxon>Menispermaceae</taxon>
        <taxon>Menispermoideae</taxon>
        <taxon>Cissampelideae</taxon>
        <taxon>Stephania</taxon>
    </lineage>
</organism>
<reference evidence="2 3" key="1">
    <citation type="submission" date="2024-01" db="EMBL/GenBank/DDBJ databases">
        <title>Genome assemblies of Stephania.</title>
        <authorList>
            <person name="Yang L."/>
        </authorList>
    </citation>
    <scope>NUCLEOTIDE SEQUENCE [LARGE SCALE GENOMIC DNA]</scope>
    <source>
        <strain evidence="2">QJT</strain>
        <tissue evidence="2">Leaf</tissue>
    </source>
</reference>
<proteinExistence type="predicted"/>
<sequence length="363" mass="40845">MALAMTTCVPVLSFRALGLDSTRHYHHHYHPSPTRVFKNSLTCTRGGLNNSSSQLPAYDRSRRGFKVLCEAINYDDKEVDHVHETKEAVENVHDGFVGKPIVIRSRATIPPSGSSLLMLTDKENLIGNPEDNHESRELGDPRLRFLLEESRKFKGLVHIKSCYNNRYWVRKRSTGTGFLDTIAAESEKPEEDQSKPSCTLFEPVYARNEGHVCKLRCLGSENGALFLTLDGGQLSLSKSHTLLFEIVEWDKMVIFPKYVTFKDANGYLSAGNTQGLTHLQFASQDITDRTIGNEVFVNEDGTIRIKSTHLDKFWKRSPDGILCDTEEKDSFQPDCLFRPVKLGDNVVALCNLGNNQFCKGLTT</sequence>
<name>A0AAP0IKA1_9MAGN</name>
<evidence type="ECO:0000259" key="1">
    <source>
        <dbReference type="SMART" id="SM00791"/>
    </source>
</evidence>
<dbReference type="PANTHER" id="PTHR39244:SF5">
    <property type="entry name" value="NATTERIN-3-LIKE"/>
    <property type="match status" value="1"/>
</dbReference>
<evidence type="ECO:0000313" key="2">
    <source>
        <dbReference type="EMBL" id="KAK9117089.1"/>
    </source>
</evidence>
<dbReference type="Pfam" id="PF07468">
    <property type="entry name" value="Agglutinin"/>
    <property type="match status" value="2"/>
</dbReference>
<dbReference type="Gene3D" id="2.80.10.50">
    <property type="match status" value="2"/>
</dbReference>
<dbReference type="Proteomes" id="UP001417504">
    <property type="component" value="Unassembled WGS sequence"/>
</dbReference>
<protein>
    <recommendedName>
        <fullName evidence="1">Agglutinin domain-containing protein</fullName>
    </recommendedName>
</protein>
<accession>A0AAP0IKA1</accession>
<keyword evidence="3" id="KW-1185">Reference proteome</keyword>
<dbReference type="SUPFAM" id="SSF50382">
    <property type="entry name" value="Agglutinin"/>
    <property type="match status" value="2"/>
</dbReference>
<comment type="caution">
    <text evidence="2">The sequence shown here is derived from an EMBL/GenBank/DDBJ whole genome shotgun (WGS) entry which is preliminary data.</text>
</comment>
<dbReference type="AlphaFoldDB" id="A0AAP0IKA1"/>